<gene>
    <name evidence="2" type="ORF">AVEN_152808_1</name>
</gene>
<sequence length="202" mass="23396">MRNPTVLPTSDSGSKNNCLFEAISPQLDKKNILSADGLRNKYIDNCLRNPKRMEEIIKNRSIIKSRDPDALYEGGCDDFFDYYWSTIDAHDVVNQVFLLFHHKKYRELYEQLKEAKPEENKYFFEQLYEIEDDEFNKTKLQQAEWNNSILNFMLISAVNFCTGGVGLGAYILSRAAVSGTLTVLDDKFHHCIKQQDYAGAWD</sequence>
<comment type="caution">
    <text evidence="2">The sequence shown here is derived from an EMBL/GenBank/DDBJ whole genome shotgun (WGS) entry which is preliminary data.</text>
</comment>
<evidence type="ECO:0000313" key="3">
    <source>
        <dbReference type="Proteomes" id="UP000499080"/>
    </source>
</evidence>
<name>A0A4Y2LH97_ARAVE</name>
<protein>
    <submittedName>
        <fullName evidence="2">Uncharacterized protein</fullName>
    </submittedName>
</protein>
<proteinExistence type="predicted"/>
<accession>A0A4Y2LH97</accession>
<keyword evidence="1" id="KW-0812">Transmembrane</keyword>
<evidence type="ECO:0000256" key="1">
    <source>
        <dbReference type="SAM" id="Phobius"/>
    </source>
</evidence>
<dbReference type="EMBL" id="BGPR01005845">
    <property type="protein sequence ID" value="GBN13934.1"/>
    <property type="molecule type" value="Genomic_DNA"/>
</dbReference>
<evidence type="ECO:0000313" key="2">
    <source>
        <dbReference type="EMBL" id="GBN13934.1"/>
    </source>
</evidence>
<dbReference type="AlphaFoldDB" id="A0A4Y2LH97"/>
<reference evidence="2 3" key="1">
    <citation type="journal article" date="2019" name="Sci. Rep.">
        <title>Orb-weaving spider Araneus ventricosus genome elucidates the spidroin gene catalogue.</title>
        <authorList>
            <person name="Kono N."/>
            <person name="Nakamura H."/>
            <person name="Ohtoshi R."/>
            <person name="Moran D.A.P."/>
            <person name="Shinohara A."/>
            <person name="Yoshida Y."/>
            <person name="Fujiwara M."/>
            <person name="Mori M."/>
            <person name="Tomita M."/>
            <person name="Arakawa K."/>
        </authorList>
    </citation>
    <scope>NUCLEOTIDE SEQUENCE [LARGE SCALE GENOMIC DNA]</scope>
</reference>
<feature type="transmembrane region" description="Helical" evidence="1">
    <location>
        <begin position="149"/>
        <end position="172"/>
    </location>
</feature>
<dbReference type="Proteomes" id="UP000499080">
    <property type="component" value="Unassembled WGS sequence"/>
</dbReference>
<keyword evidence="3" id="KW-1185">Reference proteome</keyword>
<keyword evidence="1" id="KW-0472">Membrane</keyword>
<keyword evidence="1" id="KW-1133">Transmembrane helix</keyword>
<organism evidence="2 3">
    <name type="scientific">Araneus ventricosus</name>
    <name type="common">Orbweaver spider</name>
    <name type="synonym">Epeira ventricosa</name>
    <dbReference type="NCBI Taxonomy" id="182803"/>
    <lineage>
        <taxon>Eukaryota</taxon>
        <taxon>Metazoa</taxon>
        <taxon>Ecdysozoa</taxon>
        <taxon>Arthropoda</taxon>
        <taxon>Chelicerata</taxon>
        <taxon>Arachnida</taxon>
        <taxon>Araneae</taxon>
        <taxon>Araneomorphae</taxon>
        <taxon>Entelegynae</taxon>
        <taxon>Araneoidea</taxon>
        <taxon>Araneidae</taxon>
        <taxon>Araneus</taxon>
    </lineage>
</organism>